<accession>A0ABP3RCG4</accession>
<organism evidence="1 2">
    <name type="scientific">Paenochrobactrum glaciei</name>
    <dbReference type="NCBI Taxonomy" id="486407"/>
    <lineage>
        <taxon>Bacteria</taxon>
        <taxon>Pseudomonadati</taxon>
        <taxon>Pseudomonadota</taxon>
        <taxon>Alphaproteobacteria</taxon>
        <taxon>Hyphomicrobiales</taxon>
        <taxon>Brucellaceae</taxon>
        <taxon>Paenochrobactrum</taxon>
    </lineage>
</organism>
<protein>
    <recommendedName>
        <fullName evidence="3">DUF3077 domain-containing protein</fullName>
    </recommendedName>
</protein>
<keyword evidence="2" id="KW-1185">Reference proteome</keyword>
<comment type="caution">
    <text evidence="1">The sequence shown here is derived from an EMBL/GenBank/DDBJ whole genome shotgun (WGS) entry which is preliminary data.</text>
</comment>
<name>A0ABP3RCG4_9HYPH</name>
<reference evidence="2" key="1">
    <citation type="journal article" date="2019" name="Int. J. Syst. Evol. Microbiol.">
        <title>The Global Catalogue of Microorganisms (GCM) 10K type strain sequencing project: providing services to taxonomists for standard genome sequencing and annotation.</title>
        <authorList>
            <consortium name="The Broad Institute Genomics Platform"/>
            <consortium name="The Broad Institute Genome Sequencing Center for Infectious Disease"/>
            <person name="Wu L."/>
            <person name="Ma J."/>
        </authorList>
    </citation>
    <scope>NUCLEOTIDE SEQUENCE [LARGE SCALE GENOMIC DNA]</scope>
    <source>
        <strain evidence="2">JCM 15115</strain>
    </source>
</reference>
<evidence type="ECO:0000313" key="2">
    <source>
        <dbReference type="Proteomes" id="UP001424441"/>
    </source>
</evidence>
<evidence type="ECO:0008006" key="3">
    <source>
        <dbReference type="Google" id="ProtNLM"/>
    </source>
</evidence>
<proteinExistence type="predicted"/>
<evidence type="ECO:0000313" key="1">
    <source>
        <dbReference type="EMBL" id="GAA0607890.1"/>
    </source>
</evidence>
<dbReference type="EMBL" id="BAAADE010000005">
    <property type="protein sequence ID" value="GAA0607890.1"/>
    <property type="molecule type" value="Genomic_DNA"/>
</dbReference>
<gene>
    <name evidence="1" type="ORF">GCM10008943_24260</name>
</gene>
<sequence>MQKHPLDLNLNGFDPMPRLTEIAPTIRAAILIACQGDHAIRLTARRMELDEQIGIDLIDSLADAESYLRALALVAENAELQLLAALSD</sequence>
<dbReference type="RefSeq" id="WP_343805958.1">
    <property type="nucleotide sequence ID" value="NZ_BAAADE010000005.1"/>
</dbReference>
<dbReference type="Proteomes" id="UP001424441">
    <property type="component" value="Unassembled WGS sequence"/>
</dbReference>